<dbReference type="Proteomes" id="UP000269721">
    <property type="component" value="Unassembled WGS sequence"/>
</dbReference>
<accession>A0A4P9W9Q7</accession>
<protein>
    <submittedName>
        <fullName evidence="1">Uncharacterized protein</fullName>
    </submittedName>
</protein>
<proteinExistence type="predicted"/>
<keyword evidence="2" id="KW-1185">Reference proteome</keyword>
<evidence type="ECO:0000313" key="2">
    <source>
        <dbReference type="Proteomes" id="UP000269721"/>
    </source>
</evidence>
<gene>
    <name evidence="1" type="ORF">BDK51DRAFT_32838</name>
</gene>
<name>A0A4P9W9Q7_9FUNG</name>
<organism evidence="1 2">
    <name type="scientific">Blyttiomyces helicus</name>
    <dbReference type="NCBI Taxonomy" id="388810"/>
    <lineage>
        <taxon>Eukaryota</taxon>
        <taxon>Fungi</taxon>
        <taxon>Fungi incertae sedis</taxon>
        <taxon>Chytridiomycota</taxon>
        <taxon>Chytridiomycota incertae sedis</taxon>
        <taxon>Chytridiomycetes</taxon>
        <taxon>Chytridiomycetes incertae sedis</taxon>
        <taxon>Blyttiomyces</taxon>
    </lineage>
</organism>
<evidence type="ECO:0000313" key="1">
    <source>
        <dbReference type="EMBL" id="RKO86956.1"/>
    </source>
</evidence>
<dbReference type="EMBL" id="KZ997784">
    <property type="protein sequence ID" value="RKO86956.1"/>
    <property type="molecule type" value="Genomic_DNA"/>
</dbReference>
<sequence length="173" mass="18946">MNSVLDALAAGAKSGSDPASQRELQLLVNFRVLRCGPSKEALTRPVPLTLQVRVEHFQLGLHISALAFFQPKLSLGDNGQVARRIALFEMRSGVNQGSLKTLKENLAADVLDSTPKRSTERVEIEDPRFGEAFSLVAHCEGIILRVKLLKTVTTRPNGAKLELETDIAPKQHL</sequence>
<dbReference type="AlphaFoldDB" id="A0A4P9W9Q7"/>
<reference evidence="2" key="1">
    <citation type="journal article" date="2018" name="Nat. Microbiol.">
        <title>Leveraging single-cell genomics to expand the fungal tree of life.</title>
        <authorList>
            <person name="Ahrendt S.R."/>
            <person name="Quandt C.A."/>
            <person name="Ciobanu D."/>
            <person name="Clum A."/>
            <person name="Salamov A."/>
            <person name="Andreopoulos B."/>
            <person name="Cheng J.F."/>
            <person name="Woyke T."/>
            <person name="Pelin A."/>
            <person name="Henrissat B."/>
            <person name="Reynolds N.K."/>
            <person name="Benny G.L."/>
            <person name="Smith M.E."/>
            <person name="James T.Y."/>
            <person name="Grigoriev I.V."/>
        </authorList>
    </citation>
    <scope>NUCLEOTIDE SEQUENCE [LARGE SCALE GENOMIC DNA]</scope>
</reference>